<evidence type="ECO:0000313" key="8">
    <source>
        <dbReference type="EMBL" id="GAA2082436.1"/>
    </source>
</evidence>
<proteinExistence type="inferred from homology"/>
<dbReference type="InterPro" id="IPR001254">
    <property type="entry name" value="Trypsin_dom"/>
</dbReference>
<dbReference type="RefSeq" id="WP_344530449.1">
    <property type="nucleotide sequence ID" value="NZ_BAAAPE010000011.1"/>
</dbReference>
<dbReference type="Pfam" id="PF00089">
    <property type="entry name" value="Trypsin"/>
    <property type="match status" value="1"/>
</dbReference>
<dbReference type="InterPro" id="IPR001316">
    <property type="entry name" value="Pept_S1A_streptogrisin"/>
</dbReference>
<feature type="domain" description="Peptidase S1" evidence="7">
    <location>
        <begin position="105"/>
        <end position="217"/>
    </location>
</feature>
<protein>
    <recommendedName>
        <fullName evidence="7">Peptidase S1 domain-containing protein</fullName>
    </recommendedName>
</protein>
<gene>
    <name evidence="8" type="ORF">GCM10009801_42180</name>
</gene>
<feature type="chain" id="PRO_5045903999" description="Peptidase S1 domain-containing protein" evidence="6">
    <location>
        <begin position="34"/>
        <end position="230"/>
    </location>
</feature>
<dbReference type="InterPro" id="IPR009003">
    <property type="entry name" value="Peptidase_S1_PA"/>
</dbReference>
<dbReference type="Gene3D" id="2.40.10.10">
    <property type="entry name" value="Trypsin-like serine proteases"/>
    <property type="match status" value="2"/>
</dbReference>
<accession>A0ABN2W332</accession>
<evidence type="ECO:0000256" key="3">
    <source>
        <dbReference type="ARBA" id="ARBA00022801"/>
    </source>
</evidence>
<keyword evidence="2" id="KW-0645">Protease</keyword>
<keyword evidence="9" id="KW-1185">Reference proteome</keyword>
<dbReference type="SUPFAM" id="SSF50494">
    <property type="entry name" value="Trypsin-like serine proteases"/>
    <property type="match status" value="1"/>
</dbReference>
<keyword evidence="6" id="KW-0732">Signal</keyword>
<name>A0ABN2W332_9ACTN</name>
<evidence type="ECO:0000256" key="2">
    <source>
        <dbReference type="ARBA" id="ARBA00022670"/>
    </source>
</evidence>
<sequence>MSAARAVRKAILAPLLACLALLAVVAAPGAAHAEGAAAGAVRGGDGVFSDAGTRCTIGFNATDGTRFYGLMPGYCGDVGTRWFADAQRTVPVGETVAAHFPGGNYAVIRYTNPDLTYPSEVNAYPGAVRIERAVEPVAGMAVCRSGPTTGWHCGRIQQLNVSINYPEGVVNGLFRADICAEPGDDGGPAVSGNAAVGILVGGTGNCASGGATYYQPVVKPLSAMGLTVGY</sequence>
<evidence type="ECO:0000256" key="6">
    <source>
        <dbReference type="SAM" id="SignalP"/>
    </source>
</evidence>
<evidence type="ECO:0000259" key="7">
    <source>
        <dbReference type="Pfam" id="PF00089"/>
    </source>
</evidence>
<evidence type="ECO:0000313" key="9">
    <source>
        <dbReference type="Proteomes" id="UP001500016"/>
    </source>
</evidence>
<evidence type="ECO:0000256" key="1">
    <source>
        <dbReference type="ARBA" id="ARBA00007664"/>
    </source>
</evidence>
<dbReference type="Proteomes" id="UP001500016">
    <property type="component" value="Unassembled WGS sequence"/>
</dbReference>
<comment type="similarity">
    <text evidence="1">Belongs to the peptidase S1 family.</text>
</comment>
<organism evidence="8 9">
    <name type="scientific">Streptomyces albiaxialis</name>
    <dbReference type="NCBI Taxonomy" id="329523"/>
    <lineage>
        <taxon>Bacteria</taxon>
        <taxon>Bacillati</taxon>
        <taxon>Actinomycetota</taxon>
        <taxon>Actinomycetes</taxon>
        <taxon>Kitasatosporales</taxon>
        <taxon>Streptomycetaceae</taxon>
        <taxon>Streptomyces</taxon>
    </lineage>
</organism>
<keyword evidence="3" id="KW-0378">Hydrolase</keyword>
<evidence type="ECO:0000256" key="4">
    <source>
        <dbReference type="ARBA" id="ARBA00022825"/>
    </source>
</evidence>
<keyword evidence="4" id="KW-0720">Serine protease</keyword>
<dbReference type="CDD" id="cd21112">
    <property type="entry name" value="alphaLP-like"/>
    <property type="match status" value="1"/>
</dbReference>
<dbReference type="InterPro" id="IPR043504">
    <property type="entry name" value="Peptidase_S1_PA_chymotrypsin"/>
</dbReference>
<comment type="caution">
    <text evidence="8">The sequence shown here is derived from an EMBL/GenBank/DDBJ whole genome shotgun (WGS) entry which is preliminary data.</text>
</comment>
<keyword evidence="5" id="KW-1015">Disulfide bond</keyword>
<reference evidence="8 9" key="1">
    <citation type="journal article" date="2019" name="Int. J. Syst. Evol. Microbiol.">
        <title>The Global Catalogue of Microorganisms (GCM) 10K type strain sequencing project: providing services to taxonomists for standard genome sequencing and annotation.</title>
        <authorList>
            <consortium name="The Broad Institute Genomics Platform"/>
            <consortium name="The Broad Institute Genome Sequencing Center for Infectious Disease"/>
            <person name="Wu L."/>
            <person name="Ma J."/>
        </authorList>
    </citation>
    <scope>NUCLEOTIDE SEQUENCE [LARGE SCALE GENOMIC DNA]</scope>
    <source>
        <strain evidence="8 9">JCM 15478</strain>
    </source>
</reference>
<dbReference type="EMBL" id="BAAAPE010000011">
    <property type="protein sequence ID" value="GAA2082436.1"/>
    <property type="molecule type" value="Genomic_DNA"/>
</dbReference>
<evidence type="ECO:0000256" key="5">
    <source>
        <dbReference type="ARBA" id="ARBA00023157"/>
    </source>
</evidence>
<feature type="signal peptide" evidence="6">
    <location>
        <begin position="1"/>
        <end position="33"/>
    </location>
</feature>
<dbReference type="PRINTS" id="PR00861">
    <property type="entry name" value="ALYTICPTASE"/>
</dbReference>
<dbReference type="PIRSF" id="PIRSF001134">
    <property type="entry name" value="Streptogrisin"/>
    <property type="match status" value="1"/>
</dbReference>